<dbReference type="STRING" id="74649.A0A2P6PTW8"/>
<dbReference type="AlphaFoldDB" id="A0A2P6PTW8"/>
<comment type="similarity">
    <text evidence="3">Belongs to the histone H4 family.</text>
</comment>
<dbReference type="PROSITE" id="PS00047">
    <property type="entry name" value="HISTONE_H4"/>
    <property type="match status" value="1"/>
</dbReference>
<reference evidence="9 10" key="1">
    <citation type="journal article" date="2018" name="Nat. Genet.">
        <title>The Rosa genome provides new insights in the design of modern roses.</title>
        <authorList>
            <person name="Bendahmane M."/>
        </authorList>
    </citation>
    <scope>NUCLEOTIDE SEQUENCE [LARGE SCALE GENOMIC DNA]</scope>
    <source>
        <strain evidence="10">cv. Old Blush</strain>
    </source>
</reference>
<evidence type="ECO:0000256" key="3">
    <source>
        <dbReference type="ARBA" id="ARBA00006564"/>
    </source>
</evidence>
<evidence type="ECO:0000256" key="7">
    <source>
        <dbReference type="ARBA" id="ARBA00023269"/>
    </source>
</evidence>
<dbReference type="GO" id="GO:0046982">
    <property type="term" value="F:protein heterodimerization activity"/>
    <property type="evidence" value="ECO:0007669"/>
    <property type="project" value="InterPro"/>
</dbReference>
<name>A0A2P6PTW8_ROSCH</name>
<feature type="region of interest" description="Disordered" evidence="8">
    <location>
        <begin position="1"/>
        <end position="28"/>
    </location>
</feature>
<evidence type="ECO:0000256" key="2">
    <source>
        <dbReference type="ARBA" id="ARBA00004286"/>
    </source>
</evidence>
<dbReference type="Gene3D" id="1.10.20.10">
    <property type="entry name" value="Histone, subunit A"/>
    <property type="match status" value="1"/>
</dbReference>
<dbReference type="GO" id="GO:0030527">
    <property type="term" value="F:structural constituent of chromatin"/>
    <property type="evidence" value="ECO:0007669"/>
    <property type="project" value="InterPro"/>
</dbReference>
<sequence length="61" mass="6832">MCFDSRSARFKQSGRGNGGKGLGKEGAKRHCKVFRDSIQGIKPATAWFSRSARRRRSESKT</sequence>
<keyword evidence="6" id="KW-0539">Nucleus</keyword>
<dbReference type="EMBL" id="PDCK01000044">
    <property type="protein sequence ID" value="PRQ25370.1"/>
    <property type="molecule type" value="Genomic_DNA"/>
</dbReference>
<dbReference type="InterPro" id="IPR019809">
    <property type="entry name" value="Histone_H4_CS"/>
</dbReference>
<comment type="subcellular location">
    <subcellularLocation>
        <location evidence="2">Chromosome</location>
    </subcellularLocation>
    <subcellularLocation>
        <location evidence="1">Nucleus</location>
    </subcellularLocation>
</comment>
<evidence type="ECO:0000256" key="8">
    <source>
        <dbReference type="SAM" id="MobiDB-lite"/>
    </source>
</evidence>
<evidence type="ECO:0000256" key="6">
    <source>
        <dbReference type="ARBA" id="ARBA00023242"/>
    </source>
</evidence>
<dbReference type="GO" id="GO:0003677">
    <property type="term" value="F:DNA binding"/>
    <property type="evidence" value="ECO:0007669"/>
    <property type="project" value="UniProtKB-KW"/>
</dbReference>
<evidence type="ECO:0000313" key="9">
    <source>
        <dbReference type="EMBL" id="PRQ25370.1"/>
    </source>
</evidence>
<keyword evidence="5" id="KW-0238">DNA-binding</keyword>
<proteinExistence type="inferred from homology"/>
<keyword evidence="10" id="KW-1185">Reference proteome</keyword>
<dbReference type="GO" id="GO:0000786">
    <property type="term" value="C:nucleosome"/>
    <property type="evidence" value="ECO:0007669"/>
    <property type="project" value="UniProtKB-KW"/>
</dbReference>
<protein>
    <submittedName>
        <fullName evidence="9">Putative histone H4, histone-fold protein</fullName>
    </submittedName>
</protein>
<comment type="caution">
    <text evidence="9">The sequence shown here is derived from an EMBL/GenBank/DDBJ whole genome shotgun (WGS) entry which is preliminary data.</text>
</comment>
<gene>
    <name evidence="9" type="ORF">RchiOBHm_Chr6g0282951</name>
</gene>
<evidence type="ECO:0000313" key="10">
    <source>
        <dbReference type="Proteomes" id="UP000238479"/>
    </source>
</evidence>
<organism evidence="9 10">
    <name type="scientific">Rosa chinensis</name>
    <name type="common">China rose</name>
    <dbReference type="NCBI Taxonomy" id="74649"/>
    <lineage>
        <taxon>Eukaryota</taxon>
        <taxon>Viridiplantae</taxon>
        <taxon>Streptophyta</taxon>
        <taxon>Embryophyta</taxon>
        <taxon>Tracheophyta</taxon>
        <taxon>Spermatophyta</taxon>
        <taxon>Magnoliopsida</taxon>
        <taxon>eudicotyledons</taxon>
        <taxon>Gunneridae</taxon>
        <taxon>Pentapetalae</taxon>
        <taxon>rosids</taxon>
        <taxon>fabids</taxon>
        <taxon>Rosales</taxon>
        <taxon>Rosaceae</taxon>
        <taxon>Rosoideae</taxon>
        <taxon>Rosoideae incertae sedis</taxon>
        <taxon>Rosa</taxon>
    </lineage>
</organism>
<keyword evidence="7" id="KW-0544">Nucleosome core</keyword>
<dbReference type="GO" id="GO:0005634">
    <property type="term" value="C:nucleus"/>
    <property type="evidence" value="ECO:0007669"/>
    <property type="project" value="UniProtKB-SubCell"/>
</dbReference>
<evidence type="ECO:0000256" key="5">
    <source>
        <dbReference type="ARBA" id="ARBA00023125"/>
    </source>
</evidence>
<evidence type="ECO:0000256" key="4">
    <source>
        <dbReference type="ARBA" id="ARBA00022454"/>
    </source>
</evidence>
<dbReference type="InterPro" id="IPR001951">
    <property type="entry name" value="Histone_H4"/>
</dbReference>
<dbReference type="Gramene" id="PRQ25370">
    <property type="protein sequence ID" value="PRQ25370"/>
    <property type="gene ID" value="RchiOBHm_Chr6g0282951"/>
</dbReference>
<dbReference type="PRINTS" id="PR00623">
    <property type="entry name" value="HISTONEH4"/>
</dbReference>
<dbReference type="Proteomes" id="UP000238479">
    <property type="component" value="Chromosome 6"/>
</dbReference>
<dbReference type="InterPro" id="IPR009072">
    <property type="entry name" value="Histone-fold"/>
</dbReference>
<keyword evidence="4" id="KW-0158">Chromosome</keyword>
<accession>A0A2P6PTW8</accession>
<evidence type="ECO:0000256" key="1">
    <source>
        <dbReference type="ARBA" id="ARBA00004123"/>
    </source>
</evidence>